<organism evidence="1 2">
    <name type="scientific">Panagrolaimus davidi</name>
    <dbReference type="NCBI Taxonomy" id="227884"/>
    <lineage>
        <taxon>Eukaryota</taxon>
        <taxon>Metazoa</taxon>
        <taxon>Ecdysozoa</taxon>
        <taxon>Nematoda</taxon>
        <taxon>Chromadorea</taxon>
        <taxon>Rhabditida</taxon>
        <taxon>Tylenchina</taxon>
        <taxon>Panagrolaimomorpha</taxon>
        <taxon>Panagrolaimoidea</taxon>
        <taxon>Panagrolaimidae</taxon>
        <taxon>Panagrolaimus</taxon>
    </lineage>
</organism>
<sequence length="297" mass="34830">MSEQKHPDKLIAMQRLNPWYWEELCKKSGKDIRRLCFDARVSKNLDIFLMFRQQILMNMKIMETIFDNDKKRHVGVYIESPSNERHNGMRAVVHPSRIGDLYGLKLQREIQFVKLNAAQLKEIYKFLRAHVIFVKCNDLRVIFYECVVDADDLAAFCNNVVREKQIHEVYFEYGTTFRQRFSYLLSNICSTRIYLRALPTCSSPVNATNDFFANTDRRQNLIEDLEIEYAEQPFEDQICANFIKKNIKEKGKFAISIWRMRAPASKAKDLGAAFGPFNRQLAFHRIRGAGAWGYESV</sequence>
<proteinExistence type="predicted"/>
<keyword evidence="1" id="KW-1185">Reference proteome</keyword>
<dbReference type="WBParaSite" id="PDA_v2.g19297.t1">
    <property type="protein sequence ID" value="PDA_v2.g19297.t1"/>
    <property type="gene ID" value="PDA_v2.g19297"/>
</dbReference>
<reference evidence="2" key="1">
    <citation type="submission" date="2022-11" db="UniProtKB">
        <authorList>
            <consortium name="WormBaseParasite"/>
        </authorList>
    </citation>
    <scope>IDENTIFICATION</scope>
</reference>
<name>A0A914PWR2_9BILA</name>
<evidence type="ECO:0000313" key="2">
    <source>
        <dbReference type="WBParaSite" id="PDA_v2.g19297.t1"/>
    </source>
</evidence>
<dbReference type="Proteomes" id="UP000887578">
    <property type="component" value="Unplaced"/>
</dbReference>
<evidence type="ECO:0000313" key="1">
    <source>
        <dbReference type="Proteomes" id="UP000887578"/>
    </source>
</evidence>
<protein>
    <submittedName>
        <fullName evidence="2">Uncharacterized protein</fullName>
    </submittedName>
</protein>
<dbReference type="AlphaFoldDB" id="A0A914PWR2"/>
<accession>A0A914PWR2</accession>